<protein>
    <recommendedName>
        <fullName evidence="1">25S rRNA (uridine-N(3))-methyltransferase BMT5-like domain-containing protein</fullName>
    </recommendedName>
</protein>
<dbReference type="InterPro" id="IPR019446">
    <property type="entry name" value="BMT5-like"/>
</dbReference>
<evidence type="ECO:0000313" key="3">
    <source>
        <dbReference type="Proteomes" id="UP000053660"/>
    </source>
</evidence>
<evidence type="ECO:0000313" key="2">
    <source>
        <dbReference type="EMBL" id="KHJ85074.1"/>
    </source>
</evidence>
<dbReference type="GO" id="GO:0005737">
    <property type="term" value="C:cytoplasm"/>
    <property type="evidence" value="ECO:0007669"/>
    <property type="project" value="TreeGrafter"/>
</dbReference>
<dbReference type="OrthoDB" id="273345at2759"/>
<dbReference type="Pfam" id="PF10354">
    <property type="entry name" value="BMT5-like"/>
    <property type="match status" value="1"/>
</dbReference>
<dbReference type="GO" id="GO:0070042">
    <property type="term" value="F:rRNA (uridine-N3-)-methyltransferase activity"/>
    <property type="evidence" value="ECO:0007669"/>
    <property type="project" value="InterPro"/>
</dbReference>
<dbReference type="GO" id="GO:0070475">
    <property type="term" value="P:rRNA base methylation"/>
    <property type="evidence" value="ECO:0007669"/>
    <property type="project" value="InterPro"/>
</dbReference>
<feature type="non-terminal residue" evidence="2">
    <location>
        <position position="254"/>
    </location>
</feature>
<feature type="domain" description="25S rRNA (uridine-N(3))-methyltransferase BMT5-like" evidence="1">
    <location>
        <begin position="18"/>
        <end position="190"/>
    </location>
</feature>
<sequence length="254" mass="28414">MLPPNFCRKWFRDSRSVLVLGDGNLSFSLAVAESEENIPITATVLDSESQFQSRYPNNPIPELLRQRKNVELMFSVDATALPQEWLGKFHCIVMNFPHPGGKTNLKKSRELASAIFHGVAQIMTPETEFYLALAQGQAGVQQCDDGELWTSTVPVHSKDSWQALYLAAEEGLLLTDVCFFPAGAFAGYSSSGYKSTSKGFNNSKGAQRLLFKKSPVLKTLPEVAALNRENEGFHQLRPYFRHDLSFLFSEDIEE</sequence>
<dbReference type="EMBL" id="KN565480">
    <property type="protein sequence ID" value="KHJ85074.1"/>
    <property type="molecule type" value="Genomic_DNA"/>
</dbReference>
<gene>
    <name evidence="2" type="ORF">OESDEN_15205</name>
</gene>
<accession>A0A0B1SJI3</accession>
<name>A0A0B1SJI3_OESDE</name>
<dbReference type="AlphaFoldDB" id="A0A0B1SJI3"/>
<organism evidence="2 3">
    <name type="scientific">Oesophagostomum dentatum</name>
    <name type="common">Nodular worm</name>
    <dbReference type="NCBI Taxonomy" id="61180"/>
    <lineage>
        <taxon>Eukaryota</taxon>
        <taxon>Metazoa</taxon>
        <taxon>Ecdysozoa</taxon>
        <taxon>Nematoda</taxon>
        <taxon>Chromadorea</taxon>
        <taxon>Rhabditida</taxon>
        <taxon>Rhabditina</taxon>
        <taxon>Rhabditomorpha</taxon>
        <taxon>Strongyloidea</taxon>
        <taxon>Strongylidae</taxon>
        <taxon>Oesophagostomum</taxon>
    </lineage>
</organism>
<dbReference type="PANTHER" id="PTHR11538:SF26">
    <property type="entry name" value="FERREDOXIN-FOLD ANTICODON-BINDING DOMAIN-CONTAINING PROTEIN 1"/>
    <property type="match status" value="1"/>
</dbReference>
<dbReference type="Proteomes" id="UP000053660">
    <property type="component" value="Unassembled WGS sequence"/>
</dbReference>
<evidence type="ECO:0000259" key="1">
    <source>
        <dbReference type="Pfam" id="PF10354"/>
    </source>
</evidence>
<dbReference type="PANTHER" id="PTHR11538">
    <property type="entry name" value="PHENYLALANYL-TRNA SYNTHETASE"/>
    <property type="match status" value="1"/>
</dbReference>
<proteinExistence type="predicted"/>
<dbReference type="InterPro" id="IPR029063">
    <property type="entry name" value="SAM-dependent_MTases_sf"/>
</dbReference>
<keyword evidence="3" id="KW-1185">Reference proteome</keyword>
<reference evidence="2 3" key="1">
    <citation type="submission" date="2014-03" db="EMBL/GenBank/DDBJ databases">
        <title>Draft genome of the hookworm Oesophagostomum dentatum.</title>
        <authorList>
            <person name="Mitreva M."/>
        </authorList>
    </citation>
    <scope>NUCLEOTIDE SEQUENCE [LARGE SCALE GENOMIC DNA]</scope>
    <source>
        <strain evidence="2 3">OD-Hann</strain>
    </source>
</reference>
<dbReference type="Gene3D" id="3.40.50.150">
    <property type="entry name" value="Vaccinia Virus protein VP39"/>
    <property type="match status" value="1"/>
</dbReference>